<dbReference type="RefSeq" id="WP_394383750.1">
    <property type="nucleotide sequence ID" value="NZ_JBIGIB010000002.1"/>
</dbReference>
<dbReference type="Proteomes" id="UP001606303">
    <property type="component" value="Unassembled WGS sequence"/>
</dbReference>
<gene>
    <name evidence="1" type="ORF">ACG01O_09230</name>
</gene>
<proteinExistence type="predicted"/>
<reference evidence="1 2" key="1">
    <citation type="submission" date="2024-08" db="EMBL/GenBank/DDBJ databases">
        <authorList>
            <person name="Lu H."/>
        </authorList>
    </citation>
    <scope>NUCLEOTIDE SEQUENCE [LARGE SCALE GENOMIC DNA]</scope>
    <source>
        <strain evidence="1 2">BYS87W</strain>
    </source>
</reference>
<evidence type="ECO:0000313" key="2">
    <source>
        <dbReference type="Proteomes" id="UP001606303"/>
    </source>
</evidence>
<sequence length="100" mass="11189">MSHTGNTPELDALMLEGAENLEDLGDSRLREYAVYALKDEAGHAKQQLEGVGCDGWRQPARTRERHAEVLARNEGAGLVQMFIETTESLERELRVRAIPN</sequence>
<organism evidence="1 2">
    <name type="scientific">Pelomonas baiyunensis</name>
    <dbReference type="NCBI Taxonomy" id="3299026"/>
    <lineage>
        <taxon>Bacteria</taxon>
        <taxon>Pseudomonadati</taxon>
        <taxon>Pseudomonadota</taxon>
        <taxon>Betaproteobacteria</taxon>
        <taxon>Burkholderiales</taxon>
        <taxon>Sphaerotilaceae</taxon>
        <taxon>Roseateles</taxon>
    </lineage>
</organism>
<dbReference type="EMBL" id="JBIGIB010000002">
    <property type="protein sequence ID" value="MFG6466787.1"/>
    <property type="molecule type" value="Genomic_DNA"/>
</dbReference>
<name>A0ABW7GY51_9BURK</name>
<keyword evidence="2" id="KW-1185">Reference proteome</keyword>
<accession>A0ABW7GY51</accession>
<protein>
    <submittedName>
        <fullName evidence="1">Uncharacterized protein</fullName>
    </submittedName>
</protein>
<comment type="caution">
    <text evidence="1">The sequence shown here is derived from an EMBL/GenBank/DDBJ whole genome shotgun (WGS) entry which is preliminary data.</text>
</comment>
<evidence type="ECO:0000313" key="1">
    <source>
        <dbReference type="EMBL" id="MFG6466787.1"/>
    </source>
</evidence>